<dbReference type="GO" id="GO:0016493">
    <property type="term" value="F:C-C chemokine receptor activity"/>
    <property type="evidence" value="ECO:0007669"/>
    <property type="project" value="TreeGrafter"/>
</dbReference>
<dbReference type="PROSITE" id="PS50262">
    <property type="entry name" value="G_PROTEIN_RECEP_F1_2"/>
    <property type="match status" value="1"/>
</dbReference>
<reference evidence="15" key="2">
    <citation type="submission" date="2025-08" db="UniProtKB">
        <authorList>
            <consortium name="RefSeq"/>
        </authorList>
    </citation>
    <scope>IDENTIFICATION</scope>
    <source>
        <tissue evidence="15">Blood</tissue>
    </source>
</reference>
<dbReference type="PRINTS" id="PR00237">
    <property type="entry name" value="GPCRRHODOPSN"/>
</dbReference>
<evidence type="ECO:0000256" key="5">
    <source>
        <dbReference type="ARBA" id="ARBA00023040"/>
    </source>
</evidence>
<feature type="domain" description="G-protein coupled receptors family 1 profile" evidence="13">
    <location>
        <begin position="49"/>
        <end position="306"/>
    </location>
</feature>
<evidence type="ECO:0000256" key="8">
    <source>
        <dbReference type="ARBA" id="ARBA00023170"/>
    </source>
</evidence>
<keyword evidence="8 11" id="KW-0675">Receptor</keyword>
<evidence type="ECO:0000256" key="6">
    <source>
        <dbReference type="ARBA" id="ARBA00023136"/>
    </source>
</evidence>
<dbReference type="GO" id="GO:0019722">
    <property type="term" value="P:calcium-mediated signaling"/>
    <property type="evidence" value="ECO:0007669"/>
    <property type="project" value="TreeGrafter"/>
</dbReference>
<keyword evidence="14" id="KW-1185">Reference proteome</keyword>
<evidence type="ECO:0000256" key="2">
    <source>
        <dbReference type="ARBA" id="ARBA00022475"/>
    </source>
</evidence>
<dbReference type="Gene3D" id="1.20.1070.10">
    <property type="entry name" value="Rhodopsin 7-helix transmembrane proteins"/>
    <property type="match status" value="1"/>
</dbReference>
<protein>
    <submittedName>
        <fullName evidence="15">B2 bradykinin receptor</fullName>
    </submittedName>
</protein>
<dbReference type="InterPro" id="IPR000276">
    <property type="entry name" value="GPCR_Rhodpsn"/>
</dbReference>
<dbReference type="OrthoDB" id="6076970at2759"/>
<proteinExistence type="inferred from homology"/>
<evidence type="ECO:0000313" key="14">
    <source>
        <dbReference type="Proteomes" id="UP000221080"/>
    </source>
</evidence>
<dbReference type="Proteomes" id="UP000221080">
    <property type="component" value="Chromosome 25"/>
</dbReference>
<dbReference type="GO" id="GO:0019957">
    <property type="term" value="F:C-C chemokine binding"/>
    <property type="evidence" value="ECO:0007669"/>
    <property type="project" value="TreeGrafter"/>
</dbReference>
<comment type="similarity">
    <text evidence="11">Belongs to the G-protein coupled receptor 1 family.</text>
</comment>
<keyword evidence="10 11" id="KW-0807">Transducer</keyword>
<feature type="transmembrane region" description="Helical" evidence="12">
    <location>
        <begin position="70"/>
        <end position="90"/>
    </location>
</feature>
<dbReference type="PANTHER" id="PTHR10489">
    <property type="entry name" value="CELL ADHESION MOLECULE"/>
    <property type="match status" value="1"/>
</dbReference>
<accession>A0A2D0PYG1</accession>
<dbReference type="AlphaFoldDB" id="A0A2D0PYG1"/>
<feature type="transmembrane region" description="Helical" evidence="12">
    <location>
        <begin position="37"/>
        <end position="58"/>
    </location>
</feature>
<dbReference type="GeneID" id="108257663"/>
<dbReference type="PRINTS" id="PR00425">
    <property type="entry name" value="BRADYKININR"/>
</dbReference>
<dbReference type="InterPro" id="IPR000496">
    <property type="entry name" value="Brdyknn_rcpt"/>
</dbReference>
<keyword evidence="9" id="KW-0325">Glycoprotein</keyword>
<evidence type="ECO:0000256" key="4">
    <source>
        <dbReference type="ARBA" id="ARBA00022989"/>
    </source>
</evidence>
<dbReference type="InterPro" id="IPR017452">
    <property type="entry name" value="GPCR_Rhodpsn_7TM"/>
</dbReference>
<evidence type="ECO:0000313" key="15">
    <source>
        <dbReference type="RefSeq" id="XP_017311069.1"/>
    </source>
</evidence>
<comment type="subcellular location">
    <subcellularLocation>
        <location evidence="1">Cell membrane</location>
        <topology evidence="1">Multi-pass membrane protein</topology>
    </subcellularLocation>
</comment>
<dbReference type="KEGG" id="ipu:108257663"/>
<dbReference type="GO" id="GO:0004947">
    <property type="term" value="F:bradykinin receptor activity"/>
    <property type="evidence" value="ECO:0007669"/>
    <property type="project" value="InterPro"/>
</dbReference>
<feature type="transmembrane region" description="Helical" evidence="12">
    <location>
        <begin position="241"/>
        <end position="259"/>
    </location>
</feature>
<dbReference type="GO" id="GO:0007204">
    <property type="term" value="P:positive regulation of cytosolic calcium ion concentration"/>
    <property type="evidence" value="ECO:0007669"/>
    <property type="project" value="TreeGrafter"/>
</dbReference>
<dbReference type="PANTHER" id="PTHR10489:SF957">
    <property type="entry name" value="B2 BRADYKININ RECEPTOR"/>
    <property type="match status" value="1"/>
</dbReference>
<dbReference type="GO" id="GO:0006955">
    <property type="term" value="P:immune response"/>
    <property type="evidence" value="ECO:0007669"/>
    <property type="project" value="TreeGrafter"/>
</dbReference>
<dbReference type="STRING" id="7998.ENSIPUP00000023218"/>
<dbReference type="InterPro" id="IPR050119">
    <property type="entry name" value="CCR1-9-like"/>
</dbReference>
<evidence type="ECO:0000256" key="12">
    <source>
        <dbReference type="SAM" id="Phobius"/>
    </source>
</evidence>
<dbReference type="GO" id="GO:0060326">
    <property type="term" value="P:cell chemotaxis"/>
    <property type="evidence" value="ECO:0007669"/>
    <property type="project" value="TreeGrafter"/>
</dbReference>
<sequence>MNRSVMELNLSLMDSEFDMDNCTYQAAWDWISSFQPLWLSIISIFGLVGNGLVLLVFYMQRNPCSVADVYLGNLALANLVMVLCLPFWAVTIAQDYAWSFGYTLCKLINTAISMNYFCSILFLVLVSVDRYLALARTMSRSRLRRSSWAKWICLGIWIIGFLASIPTLLFRGVRYFPDLGIYACFLSYPHPGWRVQRNLSINVFGFAIPLPIIVFCTYHIVKALKDSDIRFVPGVRTEKRATHLVLTVLAVFLFCWTPHQVVRLLDTLEYYQITPGGCLFEHVLDISEQCSTYLAYADSAINPFLYVVVGKHFRKRAKGVFKQFITPGWKDGTPNSTLASRCSESRKDSILIDKRVIASVHILSTQLTHVNTLPGL</sequence>
<evidence type="ECO:0000256" key="3">
    <source>
        <dbReference type="ARBA" id="ARBA00022692"/>
    </source>
</evidence>
<dbReference type="OMA" id="ISMNYIC"/>
<dbReference type="RefSeq" id="XP_017311069.1">
    <property type="nucleotide sequence ID" value="XM_017455580.3"/>
</dbReference>
<keyword evidence="7" id="KW-1015">Disulfide bond</keyword>
<feature type="transmembrane region" description="Helical" evidence="12">
    <location>
        <begin position="148"/>
        <end position="170"/>
    </location>
</feature>
<feature type="transmembrane region" description="Helical" evidence="12">
    <location>
        <begin position="110"/>
        <end position="128"/>
    </location>
</feature>
<evidence type="ECO:0000256" key="7">
    <source>
        <dbReference type="ARBA" id="ARBA00023157"/>
    </source>
</evidence>
<keyword evidence="2" id="KW-1003">Cell membrane</keyword>
<organism evidence="14 15">
    <name type="scientific">Ictalurus punctatus</name>
    <name type="common">Channel catfish</name>
    <name type="synonym">Silurus punctatus</name>
    <dbReference type="NCBI Taxonomy" id="7998"/>
    <lineage>
        <taxon>Eukaryota</taxon>
        <taxon>Metazoa</taxon>
        <taxon>Chordata</taxon>
        <taxon>Craniata</taxon>
        <taxon>Vertebrata</taxon>
        <taxon>Euteleostomi</taxon>
        <taxon>Actinopterygii</taxon>
        <taxon>Neopterygii</taxon>
        <taxon>Teleostei</taxon>
        <taxon>Ostariophysi</taxon>
        <taxon>Siluriformes</taxon>
        <taxon>Ictaluridae</taxon>
        <taxon>Ictalurus</taxon>
    </lineage>
</organism>
<evidence type="ECO:0000259" key="13">
    <source>
        <dbReference type="PROSITE" id="PS50262"/>
    </source>
</evidence>
<dbReference type="Pfam" id="PF00001">
    <property type="entry name" value="7tm_1"/>
    <property type="match status" value="1"/>
</dbReference>
<keyword evidence="3 11" id="KW-0812">Transmembrane</keyword>
<reference evidence="14" key="1">
    <citation type="journal article" date="2016" name="Nat. Commun.">
        <title>The channel catfish genome sequence provides insights into the evolution of scale formation in teleosts.</title>
        <authorList>
            <person name="Liu Z."/>
            <person name="Liu S."/>
            <person name="Yao J."/>
            <person name="Bao L."/>
            <person name="Zhang J."/>
            <person name="Li Y."/>
            <person name="Jiang C."/>
            <person name="Sun L."/>
            <person name="Wang R."/>
            <person name="Zhang Y."/>
            <person name="Zhou T."/>
            <person name="Zeng Q."/>
            <person name="Fu Q."/>
            <person name="Gao S."/>
            <person name="Li N."/>
            <person name="Koren S."/>
            <person name="Jiang Y."/>
            <person name="Zimin A."/>
            <person name="Xu P."/>
            <person name="Phillippy A.M."/>
            <person name="Geng X."/>
            <person name="Song L."/>
            <person name="Sun F."/>
            <person name="Li C."/>
            <person name="Wang X."/>
            <person name="Chen A."/>
            <person name="Jin Y."/>
            <person name="Yuan Z."/>
            <person name="Yang Y."/>
            <person name="Tan S."/>
            <person name="Peatman E."/>
            <person name="Lu J."/>
            <person name="Qin Z."/>
            <person name="Dunham R."/>
            <person name="Li Z."/>
            <person name="Sonstegard T."/>
            <person name="Feng J."/>
            <person name="Danzmann R.G."/>
            <person name="Schroeder S."/>
            <person name="Scheffler B."/>
            <person name="Duke M.V."/>
            <person name="Ballard L."/>
            <person name="Kucuktas H."/>
            <person name="Kaltenboeck L."/>
            <person name="Liu H."/>
            <person name="Armbruster J."/>
            <person name="Xie Y."/>
            <person name="Kirby M.L."/>
            <person name="Tian Y."/>
            <person name="Flanagan M.E."/>
            <person name="Mu W."/>
            <person name="Waldbieser G.C."/>
        </authorList>
    </citation>
    <scope>NUCLEOTIDE SEQUENCE [LARGE SCALE GENOMIC DNA]</scope>
    <source>
        <strain evidence="14">SDA103</strain>
    </source>
</reference>
<gene>
    <name evidence="15" type="primary">si:dkey-63b1.1</name>
</gene>
<evidence type="ECO:0000256" key="9">
    <source>
        <dbReference type="ARBA" id="ARBA00023180"/>
    </source>
</evidence>
<feature type="transmembrane region" description="Helical" evidence="12">
    <location>
        <begin position="199"/>
        <end position="221"/>
    </location>
</feature>
<keyword evidence="5 11" id="KW-0297">G-protein coupled receptor</keyword>
<name>A0A2D0PYG1_ICTPU</name>
<evidence type="ECO:0000256" key="1">
    <source>
        <dbReference type="ARBA" id="ARBA00004651"/>
    </source>
</evidence>
<dbReference type="SUPFAM" id="SSF81321">
    <property type="entry name" value="Family A G protein-coupled receptor-like"/>
    <property type="match status" value="1"/>
</dbReference>
<dbReference type="PROSITE" id="PS00237">
    <property type="entry name" value="G_PROTEIN_RECEP_F1_1"/>
    <property type="match status" value="1"/>
</dbReference>
<evidence type="ECO:0000256" key="11">
    <source>
        <dbReference type="RuleBase" id="RU000688"/>
    </source>
</evidence>
<keyword evidence="4 12" id="KW-1133">Transmembrane helix</keyword>
<keyword evidence="6 12" id="KW-0472">Membrane</keyword>
<dbReference type="GO" id="GO:0009897">
    <property type="term" value="C:external side of plasma membrane"/>
    <property type="evidence" value="ECO:0007669"/>
    <property type="project" value="TreeGrafter"/>
</dbReference>
<evidence type="ECO:0000256" key="10">
    <source>
        <dbReference type="ARBA" id="ARBA00023224"/>
    </source>
</evidence>